<feature type="region of interest" description="Disordered" evidence="1">
    <location>
        <begin position="179"/>
        <end position="334"/>
    </location>
</feature>
<accession>A0A4Y9Z745</accession>
<keyword evidence="4" id="KW-1185">Reference proteome</keyword>
<evidence type="ECO:0000256" key="1">
    <source>
        <dbReference type="SAM" id="MobiDB-lite"/>
    </source>
</evidence>
<dbReference type="EMBL" id="SEOQ01000087">
    <property type="protein sequence ID" value="TFY70686.1"/>
    <property type="molecule type" value="Genomic_DNA"/>
</dbReference>
<comment type="caution">
    <text evidence="3">The sequence shown here is derived from an EMBL/GenBank/DDBJ whole genome shotgun (WGS) entry which is preliminary data.</text>
</comment>
<evidence type="ECO:0000313" key="3">
    <source>
        <dbReference type="EMBL" id="TFY70686.1"/>
    </source>
</evidence>
<feature type="compositionally biased region" description="Polar residues" evidence="1">
    <location>
        <begin position="468"/>
        <end position="477"/>
    </location>
</feature>
<feature type="compositionally biased region" description="Polar residues" evidence="1">
    <location>
        <begin position="510"/>
        <end position="525"/>
    </location>
</feature>
<evidence type="ECO:0000313" key="4">
    <source>
        <dbReference type="Proteomes" id="UP000298327"/>
    </source>
</evidence>
<name>A0A4Y9Z745_9AGAM</name>
<feature type="region of interest" description="Disordered" evidence="1">
    <location>
        <begin position="1"/>
        <end position="21"/>
    </location>
</feature>
<organism evidence="3 4">
    <name type="scientific">Dentipellis fragilis</name>
    <dbReference type="NCBI Taxonomy" id="205917"/>
    <lineage>
        <taxon>Eukaryota</taxon>
        <taxon>Fungi</taxon>
        <taxon>Dikarya</taxon>
        <taxon>Basidiomycota</taxon>
        <taxon>Agaricomycotina</taxon>
        <taxon>Agaricomycetes</taxon>
        <taxon>Russulales</taxon>
        <taxon>Hericiaceae</taxon>
        <taxon>Dentipellis</taxon>
    </lineage>
</organism>
<feature type="compositionally biased region" description="Polar residues" evidence="1">
    <location>
        <begin position="297"/>
        <end position="325"/>
    </location>
</feature>
<reference evidence="3 4" key="1">
    <citation type="submission" date="2019-02" db="EMBL/GenBank/DDBJ databases">
        <title>Genome sequencing of the rare red list fungi Dentipellis fragilis.</title>
        <authorList>
            <person name="Buettner E."/>
            <person name="Kellner H."/>
        </authorList>
    </citation>
    <scope>NUCLEOTIDE SEQUENCE [LARGE SCALE GENOMIC DNA]</scope>
    <source>
        <strain evidence="3 4">DSM 105465</strain>
    </source>
</reference>
<dbReference type="OrthoDB" id="3270653at2759"/>
<feature type="compositionally biased region" description="Low complexity" evidence="1">
    <location>
        <begin position="7"/>
        <end position="18"/>
    </location>
</feature>
<feature type="compositionally biased region" description="Polar residues" evidence="1">
    <location>
        <begin position="216"/>
        <end position="227"/>
    </location>
</feature>
<keyword evidence="2" id="KW-0472">Membrane</keyword>
<feature type="compositionally biased region" description="Polar residues" evidence="1">
    <location>
        <begin position="414"/>
        <end position="428"/>
    </location>
</feature>
<dbReference type="Proteomes" id="UP000298327">
    <property type="component" value="Unassembled WGS sequence"/>
</dbReference>
<feature type="compositionally biased region" description="Low complexity" evidence="1">
    <location>
        <begin position="286"/>
        <end position="296"/>
    </location>
</feature>
<protein>
    <submittedName>
        <fullName evidence="3">Uncharacterized protein</fullName>
    </submittedName>
</protein>
<feature type="transmembrane region" description="Helical" evidence="2">
    <location>
        <begin position="125"/>
        <end position="146"/>
    </location>
</feature>
<proteinExistence type="predicted"/>
<gene>
    <name evidence="3" type="ORF">EVG20_g2301</name>
</gene>
<feature type="compositionally biased region" description="Polar residues" evidence="1">
    <location>
        <begin position="190"/>
        <end position="206"/>
    </location>
</feature>
<evidence type="ECO:0000256" key="2">
    <source>
        <dbReference type="SAM" id="Phobius"/>
    </source>
</evidence>
<feature type="compositionally biased region" description="Low complexity" evidence="1">
    <location>
        <begin position="254"/>
        <end position="276"/>
    </location>
</feature>
<sequence>MADLVPGSADGTGRASSASDDDSESKYLLLFSHSALFPCPLCIPSLRALVVVANTDGVRVQSSSLASIRSNYLSAFDAVTHSFIVLPSMHVFSNRKQRVMYHIAFRKSHSPRSIPSHGSNHTTTIIIAVVASVGGFIVVLIFWQVYSRYSRRRNAAPLPPVQPLAHQREHQLASFAEHKAGGSSPALYTPSPSSRQSLLPATSDTSLFPHRGDSQKGPSRQNSSHTFETGDGSEDTSFVSHTGPLSPPNPGFYGSASPHPSSSSASLSSSGEAGSANPTSPGTPFSASSLPSRRSSQVPLNPRNRTSMLSVSTTQTNCTSRSRSNFIRGAPHGPHSNVQIVLPTPLAPELYPHMVGEDAQGRRLMIGESGSEKRMSQVLTDKWVPVGNAAVGMGLPSTSQSARSDSGRGRPANGTATTPSGASRRSTSNPPPASRLRQSTTPNPELRRSSQVLAYPPVPRVPSGLGLSIQSRDSSLPNLPDAQRPSSPPSSFPAGSLDSSRSLPRKLQKRSNTSSDARPTSGMPS</sequence>
<dbReference type="AlphaFoldDB" id="A0A4Y9Z745"/>
<keyword evidence="2" id="KW-0812">Transmembrane</keyword>
<feature type="region of interest" description="Disordered" evidence="1">
    <location>
        <begin position="390"/>
        <end position="525"/>
    </location>
</feature>
<keyword evidence="2" id="KW-1133">Transmembrane helix</keyword>